<gene>
    <name evidence="1" type="ORF">MANES_10G028600v8</name>
</gene>
<protein>
    <submittedName>
        <fullName evidence="1">Uncharacterized protein</fullName>
    </submittedName>
</protein>
<sequence length="1850" mass="210129">MALDTILAIVPTIIEFTVVPIKRHLCYAFNYKSKVEKLKNQLQKLTRQRDDLLQSVDQATRQGDRVNNSVQEWLTSVNKAIEEAEEILIGEQQAKEKCFFGVIPDLKKRYKLSKKADKEALAVVELQDEGRFDRISYRPLLEPIVVPSIYDNEALHSRVSILKKVMDALMDPAVDMIGVYGMGGIGKTTLANEVHRKAIEDKLFDVVVMATVSETPELRKIQGTIADMLGLKLEEETEEGRACRLHQRLVNEKKILIILDDIWEKLEPKKVGIPFGSDHKGCKLLLTSRREDILSREMGTQESFELRVLSEAEAWSLFQTMVGDITNQALHSVATEVAKKCAGLPVLIVTVARALKNKDLHEWKLALKELSRVDNEGIQAKVYSALELSYNHLASHEAKSLFLLCAQIAQGDIRIRDLLIYSMGLDLLRSKYTVEDARNRVDKLVSNLKASCLLLDCNKNGYVKMHDVVRDAALSIASKSQHLLTFRDIESKIWPNRDLKNCSRIYLPYCEIDQLPERLECPELELLVLGRGNIHSEGPDLKISDLFFEGITKLKVLRFTGMCLWSLSPSLGYLTNLLTLCLDGCVLRDASVIGELERLEILSFRESKIEQLPGEIAQLTRLKLLDLSNCYKLQVIPANVISRLSLLEELYMENSFCQWELQSLSNSSKASLAELKYLSHLTTLEIYIPDSKMLPKDLFSNKLERYIIVIGKRWYWGDEYESSRMLKLNTSVYLDHGVGILLKETEDLSLNEVKGIKSILYDLNWEGFPQLKHLQIRKGYDIQYIINSTARVLNSDAFPILESLHLENLVSLEKLYHGQLTAGSFTRLSILKVNKCNRLKNLLPISMIRSLSQLREMEVSNCKSMEEIVLDDSGVGDDKIEVAEFAQLRSLTLRRLPILKSIWFKVKAMPALQMQTTNEQGFEGVALQDEFHSPLPLFDKMVSFPKLEVLNVYSVGCENKQDDLFFADSSNSMSSSSVLPCQDLKYLFTTSFVKTLLQLKKLQIEDCEFMEGIILAEEFVEEMMNKILFLNLNELNLKNLPNLTRFCDGHLIDFCCLDKLSIVECPAFKTLVSNPLCADIMVSKKPKEVDLDRNQDTASPPLFDEKVAFPSLESLCINGISNLEMTWHTQLPEGSFCKLKSLSIQDCKNLKTLFPSNNLARFQRLEGLSLFDCHSLQEIYQLQGFNAEEASSVLSFDLKQLYISGLQGLKNIWSTDPQGILTFQNLESIHLLKCKILKNLFPSSIAKDLLKLGSLQLDSCGIEEIVTKAEGVEAAPSFVFPRLVSMRLEGLPKIRNFYPGTCHLEFPKLKYLTVLRCGKGIQFASDFFNLQEKYGEDQCNNSIQQPMSLAEKIFISLEQLSLDGQVIEAIIQYQFQKKFFFNVKSINLHHIQEKSSIALFGFLQGLSNLESLCVRDSSLEELFRNEGLDDGTTVPLIRKLNLYLLGDLKHMWKPHPKLDLALAYVEAMTVSGCPNLINLAPASASFQDLTTLEVGCCKALKHLVTSAAAKSMVQLLTMKIRTCKMLTEIVTDEGDGTEEIVFCKLKTLELVHLQSLTGFCLGGLTFKFPCLEVITISGCPNMRIFCGGILSTPKLQCVDLQEIHFQSWRWEGNLNATVQQSYLEMEGFYHIWNMKLSKFPHLREKWQSQLPLNFLVNISKLAVDKCEFLPKALSSNQMQFLERLKVLIVEQCDSLEKIFDLEGMNADEGHAGLMPWLQELHLIDLPKLRHIWSKDPQGILSFKNLKLLNLYNCSSLRNIFTLPMALDLVRLESMEVNRCNMLEHIINKEGEREDEEVWDKTIFPSLQSISLESLPSLTSFYSGSDVLCPSLKQVDIVDCPKMMNPFPQFQ</sequence>
<organism evidence="1 2">
    <name type="scientific">Manihot esculenta</name>
    <name type="common">Cassava</name>
    <name type="synonym">Jatropha manihot</name>
    <dbReference type="NCBI Taxonomy" id="3983"/>
    <lineage>
        <taxon>Eukaryota</taxon>
        <taxon>Viridiplantae</taxon>
        <taxon>Streptophyta</taxon>
        <taxon>Embryophyta</taxon>
        <taxon>Tracheophyta</taxon>
        <taxon>Spermatophyta</taxon>
        <taxon>Magnoliopsida</taxon>
        <taxon>eudicotyledons</taxon>
        <taxon>Gunneridae</taxon>
        <taxon>Pentapetalae</taxon>
        <taxon>rosids</taxon>
        <taxon>fabids</taxon>
        <taxon>Malpighiales</taxon>
        <taxon>Euphorbiaceae</taxon>
        <taxon>Crotonoideae</taxon>
        <taxon>Manihoteae</taxon>
        <taxon>Manihot</taxon>
    </lineage>
</organism>
<reference evidence="2" key="1">
    <citation type="journal article" date="2016" name="Nat. Biotechnol.">
        <title>Sequencing wild and cultivated cassava and related species reveals extensive interspecific hybridization and genetic diversity.</title>
        <authorList>
            <person name="Bredeson J.V."/>
            <person name="Lyons J.B."/>
            <person name="Prochnik S.E."/>
            <person name="Wu G.A."/>
            <person name="Ha C.M."/>
            <person name="Edsinger-Gonzales E."/>
            <person name="Grimwood J."/>
            <person name="Schmutz J."/>
            <person name="Rabbi I.Y."/>
            <person name="Egesi C."/>
            <person name="Nauluvula P."/>
            <person name="Lebot V."/>
            <person name="Ndunguru J."/>
            <person name="Mkamilo G."/>
            <person name="Bart R.S."/>
            <person name="Setter T.L."/>
            <person name="Gleadow R.M."/>
            <person name="Kulakow P."/>
            <person name="Ferguson M.E."/>
            <person name="Rounsley S."/>
            <person name="Rokhsar D.S."/>
        </authorList>
    </citation>
    <scope>NUCLEOTIDE SEQUENCE [LARGE SCALE GENOMIC DNA]</scope>
    <source>
        <strain evidence="2">cv. AM560-2</strain>
    </source>
</reference>
<comment type="caution">
    <text evidence="1">The sequence shown here is derived from an EMBL/GenBank/DDBJ whole genome shotgun (WGS) entry which is preliminary data.</text>
</comment>
<dbReference type="EMBL" id="CM004396">
    <property type="protein sequence ID" value="KAG8645049.1"/>
    <property type="molecule type" value="Genomic_DNA"/>
</dbReference>
<name>A0ACB7GXE7_MANES</name>
<evidence type="ECO:0000313" key="1">
    <source>
        <dbReference type="EMBL" id="KAG8645049.1"/>
    </source>
</evidence>
<dbReference type="Proteomes" id="UP000091857">
    <property type="component" value="Chromosome 10"/>
</dbReference>
<proteinExistence type="predicted"/>
<accession>A0ACB7GXE7</accession>
<keyword evidence="2" id="KW-1185">Reference proteome</keyword>
<evidence type="ECO:0000313" key="2">
    <source>
        <dbReference type="Proteomes" id="UP000091857"/>
    </source>
</evidence>